<evidence type="ECO:0000313" key="8">
    <source>
        <dbReference type="Proteomes" id="UP000190135"/>
    </source>
</evidence>
<dbReference type="GO" id="GO:0005524">
    <property type="term" value="F:ATP binding"/>
    <property type="evidence" value="ECO:0007669"/>
    <property type="project" value="UniProtKB-KW"/>
</dbReference>
<dbReference type="OrthoDB" id="9804377at2"/>
<gene>
    <name evidence="7" type="ORF">SAMN05428963_105225</name>
</gene>
<feature type="domain" description="Thiamin pyrophosphokinase thiamin-binding" evidence="6">
    <location>
        <begin position="138"/>
        <end position="203"/>
    </location>
</feature>
<dbReference type="InterPro" id="IPR007371">
    <property type="entry name" value="TPK_catalytic"/>
</dbReference>
<dbReference type="GO" id="GO:0030975">
    <property type="term" value="F:thiamine binding"/>
    <property type="evidence" value="ECO:0007669"/>
    <property type="project" value="InterPro"/>
</dbReference>
<dbReference type="Pfam" id="PF04265">
    <property type="entry name" value="TPK_B1_binding"/>
    <property type="match status" value="1"/>
</dbReference>
<keyword evidence="1" id="KW-0808">Transferase</keyword>
<dbReference type="PANTHER" id="PTHR41299">
    <property type="entry name" value="THIAMINE PYROPHOSPHOKINASE"/>
    <property type="match status" value="1"/>
</dbReference>
<dbReference type="GO" id="GO:0016301">
    <property type="term" value="F:kinase activity"/>
    <property type="evidence" value="ECO:0007669"/>
    <property type="project" value="UniProtKB-KW"/>
</dbReference>
<dbReference type="NCBIfam" id="TIGR01378">
    <property type="entry name" value="thi_PPkinase"/>
    <property type="match status" value="1"/>
</dbReference>
<dbReference type="GO" id="GO:0009229">
    <property type="term" value="P:thiamine diphosphate biosynthetic process"/>
    <property type="evidence" value="ECO:0007669"/>
    <property type="project" value="InterPro"/>
</dbReference>
<name>A0A1T4QT13_9HYPH</name>
<evidence type="ECO:0000256" key="1">
    <source>
        <dbReference type="ARBA" id="ARBA00022679"/>
    </source>
</evidence>
<dbReference type="CDD" id="cd07995">
    <property type="entry name" value="TPK"/>
    <property type="match status" value="1"/>
</dbReference>
<sequence>MSHFAILLAGPVWPTGALRAELSGARVIAADAGIAHAEALGLAPELWVGDFDSADVKASARFGGIERLPYPRDKAFSDGELAVEAAVARGAKSLTLVGGLGGPRSDHAFMNYLLALRYGARGISVRLASGLEEAWPMTDTARRFDLTAGTTFSILPFSDLSGLTVAGAKWPLDKVELPFHSVLTLSNEALGMIEVTIQRGRMILLAQCAAAGKAPGR</sequence>
<dbReference type="Gene3D" id="3.40.50.10240">
    <property type="entry name" value="Thiamin pyrophosphokinase, catalytic domain"/>
    <property type="match status" value="1"/>
</dbReference>
<evidence type="ECO:0000256" key="4">
    <source>
        <dbReference type="ARBA" id="ARBA00022840"/>
    </source>
</evidence>
<evidence type="ECO:0000313" key="7">
    <source>
        <dbReference type="EMBL" id="SKA06631.1"/>
    </source>
</evidence>
<keyword evidence="8" id="KW-1185">Reference proteome</keyword>
<dbReference type="InterPro" id="IPR036371">
    <property type="entry name" value="TPK_B1-bd_sf"/>
</dbReference>
<dbReference type="AlphaFoldDB" id="A0A1T4QT13"/>
<dbReference type="SUPFAM" id="SSF63999">
    <property type="entry name" value="Thiamin pyrophosphokinase, catalytic domain"/>
    <property type="match status" value="1"/>
</dbReference>
<dbReference type="InterPro" id="IPR007373">
    <property type="entry name" value="Thiamin_PyroPKinase_B1-bd"/>
</dbReference>
<dbReference type="Proteomes" id="UP000190135">
    <property type="component" value="Unassembled WGS sequence"/>
</dbReference>
<keyword evidence="2" id="KW-0547">Nucleotide-binding</keyword>
<dbReference type="PANTHER" id="PTHR41299:SF1">
    <property type="entry name" value="THIAMINE PYROPHOSPHOKINASE"/>
    <property type="match status" value="1"/>
</dbReference>
<evidence type="ECO:0000256" key="2">
    <source>
        <dbReference type="ARBA" id="ARBA00022741"/>
    </source>
</evidence>
<evidence type="ECO:0000259" key="6">
    <source>
        <dbReference type="SMART" id="SM00983"/>
    </source>
</evidence>
<dbReference type="EC" id="2.7.6.2" evidence="5"/>
<dbReference type="Pfam" id="PF04263">
    <property type="entry name" value="TPK_catalytic"/>
    <property type="match status" value="1"/>
</dbReference>
<evidence type="ECO:0000256" key="5">
    <source>
        <dbReference type="NCBIfam" id="TIGR01378"/>
    </source>
</evidence>
<organism evidence="7 8">
    <name type="scientific">Consotaella salsifontis</name>
    <dbReference type="NCBI Taxonomy" id="1365950"/>
    <lineage>
        <taxon>Bacteria</taxon>
        <taxon>Pseudomonadati</taxon>
        <taxon>Pseudomonadota</taxon>
        <taxon>Alphaproteobacteria</taxon>
        <taxon>Hyphomicrobiales</taxon>
        <taxon>Aurantimonadaceae</taxon>
        <taxon>Consotaella</taxon>
    </lineage>
</organism>
<dbReference type="InterPro" id="IPR053149">
    <property type="entry name" value="TPK"/>
</dbReference>
<dbReference type="SUPFAM" id="SSF63862">
    <property type="entry name" value="Thiamin pyrophosphokinase, substrate-binding domain"/>
    <property type="match status" value="1"/>
</dbReference>
<proteinExistence type="predicted"/>
<keyword evidence="4" id="KW-0067">ATP-binding</keyword>
<keyword evidence="3 7" id="KW-0418">Kinase</keyword>
<dbReference type="GO" id="GO:0006772">
    <property type="term" value="P:thiamine metabolic process"/>
    <property type="evidence" value="ECO:0007669"/>
    <property type="project" value="UniProtKB-UniRule"/>
</dbReference>
<dbReference type="InterPro" id="IPR036759">
    <property type="entry name" value="TPK_catalytic_sf"/>
</dbReference>
<reference evidence="7 8" key="1">
    <citation type="submission" date="2017-02" db="EMBL/GenBank/DDBJ databases">
        <authorList>
            <person name="Peterson S.W."/>
        </authorList>
    </citation>
    <scope>NUCLEOTIDE SEQUENCE [LARGE SCALE GENOMIC DNA]</scope>
    <source>
        <strain evidence="7 8">USBA 369</strain>
    </source>
</reference>
<dbReference type="GO" id="GO:0004788">
    <property type="term" value="F:thiamine diphosphokinase activity"/>
    <property type="evidence" value="ECO:0007669"/>
    <property type="project" value="UniProtKB-UniRule"/>
</dbReference>
<dbReference type="RefSeq" id="WP_078708117.1">
    <property type="nucleotide sequence ID" value="NZ_FUXL01000005.1"/>
</dbReference>
<evidence type="ECO:0000256" key="3">
    <source>
        <dbReference type="ARBA" id="ARBA00022777"/>
    </source>
</evidence>
<dbReference type="EMBL" id="FUXL01000005">
    <property type="protein sequence ID" value="SKA06631.1"/>
    <property type="molecule type" value="Genomic_DNA"/>
</dbReference>
<dbReference type="InterPro" id="IPR006282">
    <property type="entry name" value="Thi_PPkinase"/>
</dbReference>
<accession>A0A1T4QT13</accession>
<protein>
    <recommendedName>
        <fullName evidence="5">Thiamine diphosphokinase</fullName>
        <ecNumber evidence="5">2.7.6.2</ecNumber>
    </recommendedName>
</protein>
<dbReference type="SMART" id="SM00983">
    <property type="entry name" value="TPK_B1_binding"/>
    <property type="match status" value="1"/>
</dbReference>
<dbReference type="STRING" id="1365950.SAMN05428963_105225"/>